<dbReference type="InterPro" id="IPR016466">
    <property type="entry name" value="Methan_mark_3"/>
</dbReference>
<evidence type="ECO:0000259" key="2">
    <source>
        <dbReference type="Pfam" id="PF26548"/>
    </source>
</evidence>
<evidence type="ECO:0000256" key="1">
    <source>
        <dbReference type="HAMAP-Rule" id="MF_01089"/>
    </source>
</evidence>
<reference evidence="3" key="1">
    <citation type="submission" date="2020-06" db="EMBL/GenBank/DDBJ databases">
        <title>Unique genomic features of the anaerobic methanotrophic archaea.</title>
        <authorList>
            <person name="Chadwick G.L."/>
            <person name="Skennerton C.T."/>
            <person name="Laso-Perez R."/>
            <person name="Leu A.O."/>
            <person name="Speth D.R."/>
            <person name="Yu H."/>
            <person name="Morgan-Lang C."/>
            <person name="Hatzenpichler R."/>
            <person name="Goudeau D."/>
            <person name="Malmstrom R."/>
            <person name="Brazelton W.J."/>
            <person name="Woyke T."/>
            <person name="Hallam S.J."/>
            <person name="Tyson G.W."/>
            <person name="Wegener G."/>
            <person name="Boetius A."/>
            <person name="Orphan V."/>
        </authorList>
    </citation>
    <scope>NUCLEOTIDE SEQUENCE</scope>
</reference>
<dbReference type="AlphaFoldDB" id="A0A7G9YSQ9"/>
<proteinExistence type="inferred from homology"/>
<accession>A0A7G9YSQ9</accession>
<organism evidence="3">
    <name type="scientific">Candidatus Methanophagaceae archaeon ANME-1 ERB6</name>
    <dbReference type="NCBI Taxonomy" id="2759912"/>
    <lineage>
        <taxon>Archaea</taxon>
        <taxon>Methanobacteriati</taxon>
        <taxon>Methanobacteriota</taxon>
        <taxon>Stenosarchaea group</taxon>
        <taxon>Methanomicrobia</taxon>
        <taxon>Candidatus Methanophagales</taxon>
        <taxon>Candidatus Methanophagaceae</taxon>
    </lineage>
</organism>
<dbReference type="HAMAP" id="MF_01089">
    <property type="entry name" value="UPF0288"/>
    <property type="match status" value="1"/>
</dbReference>
<dbReference type="PIRSF" id="PIRSF005852">
    <property type="entry name" value="UCP005852"/>
    <property type="match status" value="1"/>
</dbReference>
<dbReference type="NCBIfam" id="TIGR03268">
    <property type="entry name" value="methan_mark_3"/>
    <property type="match status" value="1"/>
</dbReference>
<dbReference type="EMBL" id="MT631458">
    <property type="protein sequence ID" value="QNO51043.1"/>
    <property type="molecule type" value="Genomic_DNA"/>
</dbReference>
<comment type="similarity">
    <text evidence="1">Belongs to the UPF0288 family.</text>
</comment>
<gene>
    <name evidence="3" type="ORF">EDLMLJLI_00036</name>
</gene>
<name>A0A7G9YSQ9_9EURY</name>
<dbReference type="InterPro" id="IPR058492">
    <property type="entry name" value="DUF8179"/>
</dbReference>
<dbReference type="Pfam" id="PF26548">
    <property type="entry name" value="DUF8179"/>
    <property type="match status" value="1"/>
</dbReference>
<feature type="domain" description="Putative peptidyl-prolyl cis-trans isomerase" evidence="2">
    <location>
        <begin position="388"/>
        <end position="519"/>
    </location>
</feature>
<sequence>MKIKLNGATQEVRSKKLGDIIEELDGAYKPGCIVAVISEKERKALKNEFAVKTKAGEARIKIAREKEAEAKAETETEAMSEFYKDYKKFHNERGTIGWESEDITAIGPIETNLSVEKSECRYKKWDVFFGFGGFDPGMTYLMISKREHEAAYGTGPDAVIGKLTRGRSIISDLREGDRIEEITPIVTKAERTGFVTSGLNTEIKEGQEIFTFATVKLFREAPMSCEHFLSLIRDGLLRIDDYAHTYLASEALKGLNLPDENISYRSKNYLTARNAGTEKGKIYMYKESRLPHPSHNVFGEIIQGGELMDYAHLGDTIYTTSEPRWMMVVGKTQKEAEEFFEAENIEQVREGNDSDDAIVVDQEPALTMEIMDRGTLRTVGVDAEGVFDVEFFHREAPKTVWYFKKVSGLINRPIGLLKVYFSVPGMMVLFKGSAEEAGTLVPENLAKKKVEKGIIGVTNMSRSNRGVMGVRLSDSKEYGPTGETFDGANLVLSFSSLSPSNLAYLGKLKEGDMIYVKEKV</sequence>
<protein>
    <recommendedName>
        <fullName evidence="1">UPF0288 protein EDLMLJLI_00036</fullName>
    </recommendedName>
</protein>
<evidence type="ECO:0000313" key="3">
    <source>
        <dbReference type="EMBL" id="QNO51043.1"/>
    </source>
</evidence>